<comment type="catalytic activity">
    <reaction evidence="8">
        <text>apo-[ACP] + CoA = holo-[ACP] + adenosine 3',5'-bisphosphate + H(+)</text>
        <dbReference type="Rhea" id="RHEA:12068"/>
        <dbReference type="Rhea" id="RHEA-COMP:9685"/>
        <dbReference type="Rhea" id="RHEA-COMP:9690"/>
        <dbReference type="ChEBI" id="CHEBI:15378"/>
        <dbReference type="ChEBI" id="CHEBI:29999"/>
        <dbReference type="ChEBI" id="CHEBI:57287"/>
        <dbReference type="ChEBI" id="CHEBI:58343"/>
        <dbReference type="ChEBI" id="CHEBI:64479"/>
        <dbReference type="EC" id="2.7.8.7"/>
    </reaction>
</comment>
<accession>A0A398CNJ0</accession>
<dbReference type="RefSeq" id="WP_119151183.1">
    <property type="nucleotide sequence ID" value="NZ_JBHSOV010000028.1"/>
</dbReference>
<evidence type="ECO:0000256" key="3">
    <source>
        <dbReference type="ARBA" id="ARBA00022723"/>
    </source>
</evidence>
<dbReference type="HAMAP" id="MF_00101">
    <property type="entry name" value="AcpS"/>
    <property type="match status" value="1"/>
</dbReference>
<evidence type="ECO:0000256" key="8">
    <source>
        <dbReference type="HAMAP-Rule" id="MF_00101"/>
    </source>
</evidence>
<dbReference type="EMBL" id="QXJM01000039">
    <property type="protein sequence ID" value="RIE02298.1"/>
    <property type="molecule type" value="Genomic_DNA"/>
</dbReference>
<dbReference type="InterPro" id="IPR002582">
    <property type="entry name" value="ACPS"/>
</dbReference>
<evidence type="ECO:0000313" key="10">
    <source>
        <dbReference type="EMBL" id="RIE02298.1"/>
    </source>
</evidence>
<dbReference type="GO" id="GO:0005737">
    <property type="term" value="C:cytoplasm"/>
    <property type="evidence" value="ECO:0007669"/>
    <property type="project" value="UniProtKB-SubCell"/>
</dbReference>
<reference evidence="10 11" key="1">
    <citation type="submission" date="2018-09" db="EMBL/GenBank/DDBJ databases">
        <title>Cohnella cavernae sp. nov., isolated from a karst cave.</title>
        <authorList>
            <person name="Zhu H."/>
        </authorList>
    </citation>
    <scope>NUCLEOTIDE SEQUENCE [LARGE SCALE GENOMIC DNA]</scope>
    <source>
        <strain evidence="10 11">K2E09-144</strain>
    </source>
</reference>
<keyword evidence="8" id="KW-0963">Cytoplasm</keyword>
<keyword evidence="2 8" id="KW-0808">Transferase</keyword>
<dbReference type="OrthoDB" id="517356at2"/>
<proteinExistence type="inferred from homology"/>
<comment type="subcellular location">
    <subcellularLocation>
        <location evidence="8">Cytoplasm</location>
    </subcellularLocation>
</comment>
<dbReference type="InterPro" id="IPR008278">
    <property type="entry name" value="4-PPantetheinyl_Trfase_dom"/>
</dbReference>
<dbReference type="SUPFAM" id="SSF56214">
    <property type="entry name" value="4'-phosphopantetheinyl transferase"/>
    <property type="match status" value="1"/>
</dbReference>
<dbReference type="InterPro" id="IPR037143">
    <property type="entry name" value="4-PPantetheinyl_Trfase_dom_sf"/>
</dbReference>
<feature type="domain" description="4'-phosphopantetheinyl transferase" evidence="9">
    <location>
        <begin position="4"/>
        <end position="96"/>
    </location>
</feature>
<dbReference type="GO" id="GO:0000287">
    <property type="term" value="F:magnesium ion binding"/>
    <property type="evidence" value="ECO:0007669"/>
    <property type="project" value="UniProtKB-UniRule"/>
</dbReference>
<dbReference type="Proteomes" id="UP000266340">
    <property type="component" value="Unassembled WGS sequence"/>
</dbReference>
<dbReference type="GO" id="GO:0006633">
    <property type="term" value="P:fatty acid biosynthetic process"/>
    <property type="evidence" value="ECO:0007669"/>
    <property type="project" value="UniProtKB-UniRule"/>
</dbReference>
<evidence type="ECO:0000256" key="5">
    <source>
        <dbReference type="ARBA" id="ARBA00022842"/>
    </source>
</evidence>
<keyword evidence="6 8" id="KW-0443">Lipid metabolism</keyword>
<keyword evidence="5 8" id="KW-0460">Magnesium</keyword>
<comment type="cofactor">
    <cofactor evidence="8">
        <name>Mg(2+)</name>
        <dbReference type="ChEBI" id="CHEBI:18420"/>
    </cofactor>
</comment>
<evidence type="ECO:0000256" key="4">
    <source>
        <dbReference type="ARBA" id="ARBA00022832"/>
    </source>
</evidence>
<evidence type="ECO:0000256" key="2">
    <source>
        <dbReference type="ARBA" id="ARBA00022679"/>
    </source>
</evidence>
<evidence type="ECO:0000259" key="9">
    <source>
        <dbReference type="Pfam" id="PF01648"/>
    </source>
</evidence>
<keyword evidence="3 8" id="KW-0479">Metal-binding</keyword>
<comment type="similarity">
    <text evidence="8">Belongs to the P-Pant transferase superfamily. AcpS family.</text>
</comment>
<keyword evidence="4 8" id="KW-0276">Fatty acid metabolism</keyword>
<protein>
    <recommendedName>
        <fullName evidence="8">Holo-[acyl-carrier-protein] synthase</fullName>
        <shortName evidence="8">Holo-ACP synthase</shortName>
        <ecNumber evidence="8">2.7.8.7</ecNumber>
    </recommendedName>
    <alternativeName>
        <fullName evidence="8">4'-phosphopantetheinyl transferase AcpS</fullName>
    </alternativeName>
</protein>
<feature type="binding site" evidence="8">
    <location>
        <position position="8"/>
    </location>
    <ligand>
        <name>Mg(2+)</name>
        <dbReference type="ChEBI" id="CHEBI:18420"/>
    </ligand>
</feature>
<organism evidence="10 11">
    <name type="scientific">Cohnella faecalis</name>
    <dbReference type="NCBI Taxonomy" id="2315694"/>
    <lineage>
        <taxon>Bacteria</taxon>
        <taxon>Bacillati</taxon>
        <taxon>Bacillota</taxon>
        <taxon>Bacilli</taxon>
        <taxon>Bacillales</taxon>
        <taxon>Paenibacillaceae</taxon>
        <taxon>Cohnella</taxon>
    </lineage>
</organism>
<evidence type="ECO:0000256" key="6">
    <source>
        <dbReference type="ARBA" id="ARBA00023098"/>
    </source>
</evidence>
<dbReference type="EC" id="2.7.8.7" evidence="8"/>
<comment type="caution">
    <text evidence="10">The sequence shown here is derived from an EMBL/GenBank/DDBJ whole genome shotgun (WGS) entry which is preliminary data.</text>
</comment>
<dbReference type="Gene3D" id="3.90.470.20">
    <property type="entry name" value="4'-phosphopantetheinyl transferase domain"/>
    <property type="match status" value="1"/>
</dbReference>
<evidence type="ECO:0000313" key="11">
    <source>
        <dbReference type="Proteomes" id="UP000266340"/>
    </source>
</evidence>
<dbReference type="NCBIfam" id="TIGR00556">
    <property type="entry name" value="pantethn_trn"/>
    <property type="match status" value="1"/>
</dbReference>
<sequence>MIAGIGLDIVETARMEKLLNSAIRDRFAERVLTLKERERFFALPARRALEFIAGRFAAKEAVTKAIGCGIGGLVGFQDIEIMPDGSGKPVCRLSDAALDRLGWQGTGCSFHVAITHEKSMAAATAVIER</sequence>
<dbReference type="AlphaFoldDB" id="A0A398CNJ0"/>
<dbReference type="NCBIfam" id="TIGR00516">
    <property type="entry name" value="acpS"/>
    <property type="match status" value="1"/>
</dbReference>
<dbReference type="Pfam" id="PF01648">
    <property type="entry name" value="ACPS"/>
    <property type="match status" value="1"/>
</dbReference>
<dbReference type="InterPro" id="IPR004568">
    <property type="entry name" value="Ppantetheine-prot_Trfase_dom"/>
</dbReference>
<evidence type="ECO:0000256" key="1">
    <source>
        <dbReference type="ARBA" id="ARBA00022516"/>
    </source>
</evidence>
<keyword evidence="1 8" id="KW-0444">Lipid biosynthesis</keyword>
<dbReference type="GO" id="GO:0008897">
    <property type="term" value="F:holo-[acyl-carrier-protein] synthase activity"/>
    <property type="evidence" value="ECO:0007669"/>
    <property type="project" value="UniProtKB-UniRule"/>
</dbReference>
<comment type="function">
    <text evidence="8">Transfers the 4'-phosphopantetheine moiety from coenzyme A to a Ser of acyl-carrier-protein.</text>
</comment>
<keyword evidence="11" id="KW-1185">Reference proteome</keyword>
<keyword evidence="7 8" id="KW-0275">Fatty acid biosynthesis</keyword>
<evidence type="ECO:0000256" key="7">
    <source>
        <dbReference type="ARBA" id="ARBA00023160"/>
    </source>
</evidence>
<feature type="binding site" evidence="8">
    <location>
        <position position="60"/>
    </location>
    <ligand>
        <name>Mg(2+)</name>
        <dbReference type="ChEBI" id="CHEBI:18420"/>
    </ligand>
</feature>
<name>A0A398CNJ0_9BACL</name>
<gene>
    <name evidence="8 10" type="primary">acpS</name>
    <name evidence="10" type="ORF">D3H35_16375</name>
</gene>